<dbReference type="EMBL" id="QOUI01000001">
    <property type="protein sequence ID" value="RCK71267.1"/>
    <property type="molecule type" value="Genomic_DNA"/>
</dbReference>
<dbReference type="Proteomes" id="UP000252770">
    <property type="component" value="Unassembled WGS sequence"/>
</dbReference>
<evidence type="ECO:0000256" key="1">
    <source>
        <dbReference type="SAM" id="MobiDB-lite"/>
    </source>
</evidence>
<dbReference type="AlphaFoldDB" id="A0A367Z047"/>
<keyword evidence="2" id="KW-1133">Transmembrane helix</keyword>
<evidence type="ECO:0000256" key="2">
    <source>
        <dbReference type="SAM" id="Phobius"/>
    </source>
</evidence>
<reference evidence="3 4" key="1">
    <citation type="submission" date="2018-07" db="EMBL/GenBank/DDBJ databases">
        <title>Desertimonas flava gen. nov. sp. nov.</title>
        <authorList>
            <person name="Liu S."/>
        </authorList>
    </citation>
    <scope>NUCLEOTIDE SEQUENCE [LARGE SCALE GENOMIC DNA]</scope>
    <source>
        <strain evidence="3 4">16Sb5-5</strain>
    </source>
</reference>
<dbReference type="RefSeq" id="WP_114124969.1">
    <property type="nucleotide sequence ID" value="NZ_QOUI01000001.1"/>
</dbReference>
<sequence length="341" mass="35160">MTTSPGAGTPPPADMPAFEPPPPPDPGPEQLDLVPDPPVRRARRGRRGLLLGGGGVLLVLLTALLATWWLTVGRPGSALDQVTDVPPAEAPGPSHPLLLSQLEAAGLHCVRELAEPEVHGCYALPPHGWTYVQWSHDGDEAQGLSLTMPRADVSGDVPPPLLAAVALAVGLSSTELDQLAGAAAEVAGAEAGEVRPVLTRPADFEVWTLGADLRIAFANAGPPLGSIPAADLGLDPAAAVEVLERDGLTCDPATDAALVSCGGHGVDLTLEGDADGRLVAVGAGPPDEARPYLRALLRELPADDREAVEGLLEVEAPVVAAEHGWVVVATGDWLWLRGASW</sequence>
<feature type="compositionally biased region" description="Pro residues" evidence="1">
    <location>
        <begin position="8"/>
        <end position="27"/>
    </location>
</feature>
<feature type="region of interest" description="Disordered" evidence="1">
    <location>
        <begin position="1"/>
        <end position="39"/>
    </location>
</feature>
<proteinExistence type="predicted"/>
<gene>
    <name evidence="3" type="ORF">DT076_02170</name>
</gene>
<evidence type="ECO:0000313" key="3">
    <source>
        <dbReference type="EMBL" id="RCK71267.1"/>
    </source>
</evidence>
<keyword evidence="4" id="KW-1185">Reference proteome</keyword>
<feature type="transmembrane region" description="Helical" evidence="2">
    <location>
        <begin position="49"/>
        <end position="70"/>
    </location>
</feature>
<comment type="caution">
    <text evidence="3">The sequence shown here is derived from an EMBL/GenBank/DDBJ whole genome shotgun (WGS) entry which is preliminary data.</text>
</comment>
<name>A0A367Z047_9ACTN</name>
<keyword evidence="2" id="KW-0472">Membrane</keyword>
<organism evidence="3 4">
    <name type="scientific">Desertihabitans brevis</name>
    <dbReference type="NCBI Taxonomy" id="2268447"/>
    <lineage>
        <taxon>Bacteria</taxon>
        <taxon>Bacillati</taxon>
        <taxon>Actinomycetota</taxon>
        <taxon>Actinomycetes</taxon>
        <taxon>Propionibacteriales</taxon>
        <taxon>Propionibacteriaceae</taxon>
        <taxon>Desertihabitans</taxon>
    </lineage>
</organism>
<accession>A0A367Z047</accession>
<evidence type="ECO:0000313" key="4">
    <source>
        <dbReference type="Proteomes" id="UP000252770"/>
    </source>
</evidence>
<keyword evidence="2" id="KW-0812">Transmembrane</keyword>
<protein>
    <submittedName>
        <fullName evidence="3">Uncharacterized protein</fullName>
    </submittedName>
</protein>